<accession>A0ABY9I2K6</accession>
<evidence type="ECO:0000313" key="6">
    <source>
        <dbReference type="Proteomes" id="UP001229952"/>
    </source>
</evidence>
<evidence type="ECO:0000256" key="3">
    <source>
        <dbReference type="SAM" id="MobiDB-lite"/>
    </source>
</evidence>
<dbReference type="Gene3D" id="1.10.10.10">
    <property type="entry name" value="Winged helix-like DNA-binding domain superfamily/Winged helix DNA-binding domain"/>
    <property type="match status" value="1"/>
</dbReference>
<dbReference type="CDD" id="cd06170">
    <property type="entry name" value="LuxR_C_like"/>
    <property type="match status" value="1"/>
</dbReference>
<dbReference type="InterPro" id="IPR016032">
    <property type="entry name" value="Sig_transdc_resp-reg_C-effctor"/>
</dbReference>
<dbReference type="PROSITE" id="PS50043">
    <property type="entry name" value="HTH_LUXR_2"/>
    <property type="match status" value="1"/>
</dbReference>
<dbReference type="InterPro" id="IPR000792">
    <property type="entry name" value="Tscrpt_reg_LuxR_C"/>
</dbReference>
<protein>
    <submittedName>
        <fullName evidence="5">AAA family ATPase</fullName>
    </submittedName>
</protein>
<proteinExistence type="predicted"/>
<evidence type="ECO:0000259" key="4">
    <source>
        <dbReference type="PROSITE" id="PS50043"/>
    </source>
</evidence>
<dbReference type="InterPro" id="IPR041664">
    <property type="entry name" value="AAA_16"/>
</dbReference>
<sequence length="922" mass="99547">MRHFPNAGTSQSAAWRSGDRVEFAEREPEVQVLRTALDECRNGAARIVLIEGAAGCGKSELIDALADWTETGDELTLRAFCSPTERELPLGLMRQLTEDAPAGALPEVSTAPDGQPQVSAMRKFQAALERLSATTPLIITVDDVHHADSASLRYLQHIVRHCRSTRMLLALTIPLHQDGQDAAFGTELLRSRNVRRIRLRRLSPEGCRRVAARSHGTTPREALSGELHAISGGNPLLLRALLEEYRSAPTGTDAFRPEQGGLFGQAVLTCLRHSGPHMLDLGAALAVLGDAYTPERAGRLLGVPAFAAAQSVASLSASGILNGHRFPHPHTETAILDQVPAGVLAGLQLRTAELLHLEGESATRVAGHLLAAAQLGGSLTAVPWAVDVLREATEDLLARGDSVRATKALELAHELSRDEQQRADIKTRLAAVTWRVNPGRAEKHLSAPLAVLRSGRLAAERLAPLAELLTSQGRIAEAAEVMSMILSDTVASGAGGHAGTGYGPRPAETAGASGVPAENPREPGGGRPAADAENSAETTAAERFLRTTVLTDETLEPVMRALRSLSYFGRPERAAVCCRELIAEAERQKAPAWQALFSSALAAVLLRLSDLHAAEEYARRALDCLPEQSSSAFIGSPTATLIRARTLMGDHAAVARQLHQPVADTLFKSTHGLAYLRARGLYLMATHQLQAALGDFLEAGRLAKSWGVDRPAILPWRTDAADALFRLGETQRAKALVEQQFADPDARRPWVRGISLRLRAVTSDPRQQLALLNQSVDELSRSGDRVELARSLAALGRSLRAVSEPARADAVIRRAWNLARECGAESLREEICPELGPEDGVHRRGAPEEYRCDTDTKLSDSERRVATLAASGYTNREISLKLHITVSTVEQHLTRVYRKLNITRRQDLPVDLHLAVSTAEAV</sequence>
<feature type="region of interest" description="Disordered" evidence="3">
    <location>
        <begin position="495"/>
        <end position="542"/>
    </location>
</feature>
<gene>
    <name evidence="5" type="ORF">P8A22_11515</name>
</gene>
<dbReference type="Pfam" id="PF00196">
    <property type="entry name" value="GerE"/>
    <property type="match status" value="1"/>
</dbReference>
<keyword evidence="6" id="KW-1185">Reference proteome</keyword>
<evidence type="ECO:0000313" key="5">
    <source>
        <dbReference type="EMBL" id="WLQ40559.1"/>
    </source>
</evidence>
<dbReference type="Gene3D" id="3.40.50.300">
    <property type="entry name" value="P-loop containing nucleotide triphosphate hydrolases"/>
    <property type="match status" value="1"/>
</dbReference>
<dbReference type="Pfam" id="PF13191">
    <property type="entry name" value="AAA_16"/>
    <property type="match status" value="1"/>
</dbReference>
<dbReference type="EMBL" id="CP120992">
    <property type="protein sequence ID" value="WLQ40559.1"/>
    <property type="molecule type" value="Genomic_DNA"/>
</dbReference>
<evidence type="ECO:0000256" key="1">
    <source>
        <dbReference type="ARBA" id="ARBA00022741"/>
    </source>
</evidence>
<dbReference type="PANTHER" id="PTHR16305:SF35">
    <property type="entry name" value="TRANSCRIPTIONAL ACTIVATOR DOMAIN"/>
    <property type="match status" value="1"/>
</dbReference>
<dbReference type="Gene3D" id="1.25.40.10">
    <property type="entry name" value="Tetratricopeptide repeat domain"/>
    <property type="match status" value="1"/>
</dbReference>
<dbReference type="SMART" id="SM00421">
    <property type="entry name" value="HTH_LUXR"/>
    <property type="match status" value="1"/>
</dbReference>
<evidence type="ECO:0000256" key="2">
    <source>
        <dbReference type="ARBA" id="ARBA00022840"/>
    </source>
</evidence>
<dbReference type="Proteomes" id="UP001229952">
    <property type="component" value="Chromosome"/>
</dbReference>
<dbReference type="InterPro" id="IPR027417">
    <property type="entry name" value="P-loop_NTPase"/>
</dbReference>
<dbReference type="PRINTS" id="PR00038">
    <property type="entry name" value="HTHLUXR"/>
</dbReference>
<dbReference type="SUPFAM" id="SSF48452">
    <property type="entry name" value="TPR-like"/>
    <property type="match status" value="1"/>
</dbReference>
<dbReference type="RefSeq" id="WP_306086914.1">
    <property type="nucleotide sequence ID" value="NZ_CP120992.1"/>
</dbReference>
<name>A0ABY9I2K6_9ACTN</name>
<dbReference type="SUPFAM" id="SSF46894">
    <property type="entry name" value="C-terminal effector domain of the bipartite response regulators"/>
    <property type="match status" value="1"/>
</dbReference>
<keyword evidence="2" id="KW-0067">ATP-binding</keyword>
<dbReference type="InterPro" id="IPR036388">
    <property type="entry name" value="WH-like_DNA-bd_sf"/>
</dbReference>
<keyword evidence="1" id="KW-0547">Nucleotide-binding</keyword>
<organism evidence="5 6">
    <name type="scientific">Streptomyces laculatispora</name>
    <dbReference type="NCBI Taxonomy" id="887464"/>
    <lineage>
        <taxon>Bacteria</taxon>
        <taxon>Bacillati</taxon>
        <taxon>Actinomycetota</taxon>
        <taxon>Actinomycetes</taxon>
        <taxon>Kitasatosporales</taxon>
        <taxon>Streptomycetaceae</taxon>
        <taxon>Streptomyces</taxon>
    </lineage>
</organism>
<dbReference type="InterPro" id="IPR011990">
    <property type="entry name" value="TPR-like_helical_dom_sf"/>
</dbReference>
<feature type="domain" description="HTH luxR-type" evidence="4">
    <location>
        <begin position="851"/>
        <end position="917"/>
    </location>
</feature>
<reference evidence="5 6" key="1">
    <citation type="submission" date="2023-03" db="EMBL/GenBank/DDBJ databases">
        <title>Isolation and description of six Streptomyces strains from soil environments, able to metabolize different microbial glucans.</title>
        <authorList>
            <person name="Widen T."/>
            <person name="Larsbrink J."/>
        </authorList>
    </citation>
    <scope>NUCLEOTIDE SEQUENCE [LARGE SCALE GENOMIC DNA]</scope>
    <source>
        <strain evidence="5 6">Mut2</strain>
    </source>
</reference>
<dbReference type="PROSITE" id="PS00622">
    <property type="entry name" value="HTH_LUXR_1"/>
    <property type="match status" value="1"/>
</dbReference>
<feature type="region of interest" description="Disordered" evidence="3">
    <location>
        <begin position="1"/>
        <end position="20"/>
    </location>
</feature>
<dbReference type="SUPFAM" id="SSF52540">
    <property type="entry name" value="P-loop containing nucleoside triphosphate hydrolases"/>
    <property type="match status" value="1"/>
</dbReference>
<dbReference type="PANTHER" id="PTHR16305">
    <property type="entry name" value="TESTICULAR SOLUBLE ADENYLYL CYCLASE"/>
    <property type="match status" value="1"/>
</dbReference>